<dbReference type="InterPro" id="IPR004117">
    <property type="entry name" value="7tm6_olfct_rcpt"/>
</dbReference>
<dbReference type="GO" id="GO:0005886">
    <property type="term" value="C:plasma membrane"/>
    <property type="evidence" value="ECO:0007669"/>
    <property type="project" value="TreeGrafter"/>
</dbReference>
<feature type="transmembrane region" description="Helical" evidence="9">
    <location>
        <begin position="21"/>
        <end position="44"/>
    </location>
</feature>
<gene>
    <name evidence="10" type="primary">jg9038</name>
    <name evidence="10" type="ORF">PAEG_LOCUS12029</name>
</gene>
<dbReference type="AlphaFoldDB" id="A0A8S4RBU8"/>
<keyword evidence="4" id="KW-0552">Olfaction</keyword>
<keyword evidence="7" id="KW-0675">Receptor</keyword>
<reference evidence="10" key="1">
    <citation type="submission" date="2022-03" db="EMBL/GenBank/DDBJ databases">
        <authorList>
            <person name="Lindestad O."/>
        </authorList>
    </citation>
    <scope>NUCLEOTIDE SEQUENCE</scope>
</reference>
<evidence type="ECO:0000256" key="9">
    <source>
        <dbReference type="SAM" id="Phobius"/>
    </source>
</evidence>
<evidence type="ECO:0000256" key="4">
    <source>
        <dbReference type="ARBA" id="ARBA00022725"/>
    </source>
</evidence>
<dbReference type="GO" id="GO:0004984">
    <property type="term" value="F:olfactory receptor activity"/>
    <property type="evidence" value="ECO:0007669"/>
    <property type="project" value="InterPro"/>
</dbReference>
<dbReference type="PANTHER" id="PTHR21137">
    <property type="entry name" value="ODORANT RECEPTOR"/>
    <property type="match status" value="1"/>
</dbReference>
<dbReference type="EMBL" id="CAKXAJ010025032">
    <property type="protein sequence ID" value="CAH2234156.1"/>
    <property type="molecule type" value="Genomic_DNA"/>
</dbReference>
<dbReference type="EMBL" id="CAKXAJ010025032">
    <property type="protein sequence ID" value="CAH2234157.1"/>
    <property type="molecule type" value="Genomic_DNA"/>
</dbReference>
<keyword evidence="5 9" id="KW-1133">Transmembrane helix</keyword>
<keyword evidence="11" id="KW-1185">Reference proteome</keyword>
<evidence type="ECO:0000256" key="8">
    <source>
        <dbReference type="ARBA" id="ARBA00023224"/>
    </source>
</evidence>
<keyword evidence="3 9" id="KW-0812">Transmembrane</keyword>
<dbReference type="PANTHER" id="PTHR21137:SF44">
    <property type="entry name" value="ODORANT RECEPTOR 13A-RELATED"/>
    <property type="match status" value="1"/>
</dbReference>
<proteinExistence type="predicted"/>
<accession>A0A8S4RBU8</accession>
<evidence type="ECO:0000256" key="6">
    <source>
        <dbReference type="ARBA" id="ARBA00023136"/>
    </source>
</evidence>
<keyword evidence="8" id="KW-0807">Transducer</keyword>
<evidence type="ECO:0000256" key="2">
    <source>
        <dbReference type="ARBA" id="ARBA00022606"/>
    </source>
</evidence>
<keyword evidence="2" id="KW-0716">Sensory transduction</keyword>
<dbReference type="Proteomes" id="UP000838756">
    <property type="component" value="Unassembled WGS sequence"/>
</dbReference>
<comment type="caution">
    <text evidence="10">The sequence shown here is derived from an EMBL/GenBank/DDBJ whole genome shotgun (WGS) entry which is preliminary data.</text>
</comment>
<dbReference type="GO" id="GO:0007165">
    <property type="term" value="P:signal transduction"/>
    <property type="evidence" value="ECO:0007669"/>
    <property type="project" value="UniProtKB-KW"/>
</dbReference>
<evidence type="ECO:0000313" key="11">
    <source>
        <dbReference type="Proteomes" id="UP000838756"/>
    </source>
</evidence>
<evidence type="ECO:0000256" key="3">
    <source>
        <dbReference type="ARBA" id="ARBA00022692"/>
    </source>
</evidence>
<evidence type="ECO:0000313" key="10">
    <source>
        <dbReference type="EMBL" id="CAH2234157.1"/>
    </source>
</evidence>
<comment type="subcellular location">
    <subcellularLocation>
        <location evidence="1">Membrane</location>
        <topology evidence="1">Multi-pass membrane protein</topology>
    </subcellularLocation>
</comment>
<dbReference type="OrthoDB" id="8185860at2759"/>
<name>A0A8S4RBU8_9NEOP</name>
<sequence>MHRRYSLKTMLSLRKRTAKEAIEDIALAVPFLPFLLMDLLQIFFICYYGDMIMTYSTSISDAVYKCQWYRAEAAILKDLLFLSLRAQKPCILTALQFSDMNFKTFTRILSSSWSYFALLKSIYRN</sequence>
<protein>
    <submittedName>
        <fullName evidence="10">Jg9038 protein</fullName>
    </submittedName>
</protein>
<evidence type="ECO:0000256" key="7">
    <source>
        <dbReference type="ARBA" id="ARBA00023170"/>
    </source>
</evidence>
<dbReference type="GO" id="GO:0005549">
    <property type="term" value="F:odorant binding"/>
    <property type="evidence" value="ECO:0007669"/>
    <property type="project" value="InterPro"/>
</dbReference>
<evidence type="ECO:0000256" key="1">
    <source>
        <dbReference type="ARBA" id="ARBA00004141"/>
    </source>
</evidence>
<organism evidence="10 11">
    <name type="scientific">Pararge aegeria aegeria</name>
    <dbReference type="NCBI Taxonomy" id="348720"/>
    <lineage>
        <taxon>Eukaryota</taxon>
        <taxon>Metazoa</taxon>
        <taxon>Ecdysozoa</taxon>
        <taxon>Arthropoda</taxon>
        <taxon>Hexapoda</taxon>
        <taxon>Insecta</taxon>
        <taxon>Pterygota</taxon>
        <taxon>Neoptera</taxon>
        <taxon>Endopterygota</taxon>
        <taxon>Lepidoptera</taxon>
        <taxon>Glossata</taxon>
        <taxon>Ditrysia</taxon>
        <taxon>Papilionoidea</taxon>
        <taxon>Nymphalidae</taxon>
        <taxon>Satyrinae</taxon>
        <taxon>Satyrini</taxon>
        <taxon>Parargina</taxon>
        <taxon>Pararge</taxon>
    </lineage>
</organism>
<dbReference type="Pfam" id="PF02949">
    <property type="entry name" value="7tm_6"/>
    <property type="match status" value="1"/>
</dbReference>
<keyword evidence="6 9" id="KW-0472">Membrane</keyword>
<evidence type="ECO:0000256" key="5">
    <source>
        <dbReference type="ARBA" id="ARBA00022989"/>
    </source>
</evidence>